<name>A0A9N9K5V6_9GLOM</name>
<dbReference type="EMBL" id="CAJVPZ010088317">
    <property type="protein sequence ID" value="CAG8813316.1"/>
    <property type="molecule type" value="Genomic_DNA"/>
</dbReference>
<feature type="non-terminal residue" evidence="2">
    <location>
        <position position="1"/>
    </location>
</feature>
<feature type="compositionally biased region" description="Basic and acidic residues" evidence="1">
    <location>
        <begin position="105"/>
        <end position="114"/>
    </location>
</feature>
<feature type="region of interest" description="Disordered" evidence="1">
    <location>
        <begin position="71"/>
        <end position="114"/>
    </location>
</feature>
<feature type="non-terminal residue" evidence="2">
    <location>
        <position position="114"/>
    </location>
</feature>
<organism evidence="2 3">
    <name type="scientific">Racocetra fulgida</name>
    <dbReference type="NCBI Taxonomy" id="60492"/>
    <lineage>
        <taxon>Eukaryota</taxon>
        <taxon>Fungi</taxon>
        <taxon>Fungi incertae sedis</taxon>
        <taxon>Mucoromycota</taxon>
        <taxon>Glomeromycotina</taxon>
        <taxon>Glomeromycetes</taxon>
        <taxon>Diversisporales</taxon>
        <taxon>Gigasporaceae</taxon>
        <taxon>Racocetra</taxon>
    </lineage>
</organism>
<evidence type="ECO:0000313" key="2">
    <source>
        <dbReference type="EMBL" id="CAG8813316.1"/>
    </source>
</evidence>
<dbReference type="AlphaFoldDB" id="A0A9N9K5V6"/>
<keyword evidence="3" id="KW-1185">Reference proteome</keyword>
<comment type="caution">
    <text evidence="2">The sequence shown here is derived from an EMBL/GenBank/DDBJ whole genome shotgun (WGS) entry which is preliminary data.</text>
</comment>
<gene>
    <name evidence="2" type="ORF">RFULGI_LOCUS18993</name>
</gene>
<evidence type="ECO:0000256" key="1">
    <source>
        <dbReference type="SAM" id="MobiDB-lite"/>
    </source>
</evidence>
<reference evidence="2" key="1">
    <citation type="submission" date="2021-06" db="EMBL/GenBank/DDBJ databases">
        <authorList>
            <person name="Kallberg Y."/>
            <person name="Tangrot J."/>
            <person name="Rosling A."/>
        </authorList>
    </citation>
    <scope>NUCLEOTIDE SEQUENCE</scope>
    <source>
        <strain evidence="2">IN212</strain>
    </source>
</reference>
<evidence type="ECO:0000313" key="3">
    <source>
        <dbReference type="Proteomes" id="UP000789396"/>
    </source>
</evidence>
<dbReference type="Proteomes" id="UP000789396">
    <property type="component" value="Unassembled WGS sequence"/>
</dbReference>
<sequence>TDSLQTQSIPTNSTRFKLLNVHQNITKNLKETPIIQTPLLATLNDIENKPSVKCKRSEEIDLDFTDTIDDHKSEANEANPVKTDQEESKKLIKKNKSQKNYTRTQIKERPIRTT</sequence>
<protein>
    <submittedName>
        <fullName evidence="2">13508_t:CDS:1</fullName>
    </submittedName>
</protein>
<accession>A0A9N9K5V6</accession>
<proteinExistence type="predicted"/>